<keyword evidence="1" id="KW-0472">Membrane</keyword>
<keyword evidence="1" id="KW-1133">Transmembrane helix</keyword>
<reference evidence="2 3" key="1">
    <citation type="submission" date="2018-05" db="EMBL/GenBank/DDBJ databases">
        <title>Genomic Encyclopedia of Type Strains, Phase IV (KMG-IV): sequencing the most valuable type-strain genomes for metagenomic binning, comparative biology and taxonomic classification.</title>
        <authorList>
            <person name="Goeker M."/>
        </authorList>
    </citation>
    <scope>NUCLEOTIDE SEQUENCE [LARGE SCALE GENOMIC DNA]</scope>
    <source>
        <strain evidence="2 3">DSM 24906</strain>
    </source>
</reference>
<name>A0AA45C8L6_9BACT</name>
<dbReference type="Proteomes" id="UP000245921">
    <property type="component" value="Unassembled WGS sequence"/>
</dbReference>
<sequence length="235" mass="28157">MAKLTKTERHNAFKNFSIILGLMAVIYLIAFFLWGIYEEGLKFKFYYPYIKIKDNSFKSIKNFPYKSKNTSIKIDETEFSNIYDINTKFGNSEIRSFDNRFFFFENEKLSIIAYPSYEFRGLEYQIFKDDGKQIKLIVVPNESTIDNIFDFLNNIEDVKRIENIDKYDFIKTDEEKMIINSYKRTFILPSKDIKTMVESDEFIYLLSNDLKDLNKIYIINKENHIINELIISEYK</sequence>
<protein>
    <submittedName>
        <fullName evidence="2">Uncharacterized protein</fullName>
    </submittedName>
</protein>
<keyword evidence="3" id="KW-1185">Reference proteome</keyword>
<evidence type="ECO:0000313" key="3">
    <source>
        <dbReference type="Proteomes" id="UP000245921"/>
    </source>
</evidence>
<evidence type="ECO:0000256" key="1">
    <source>
        <dbReference type="SAM" id="Phobius"/>
    </source>
</evidence>
<dbReference type="RefSeq" id="WP_109603840.1">
    <property type="nucleotide sequence ID" value="NZ_QGGI01000002.1"/>
</dbReference>
<comment type="caution">
    <text evidence="2">The sequence shown here is derived from an EMBL/GenBank/DDBJ whole genome shotgun (WGS) entry which is preliminary data.</text>
</comment>
<dbReference type="AlphaFoldDB" id="A0AA45C8L6"/>
<organism evidence="2 3">
    <name type="scientific">Oceanotoga teriensis</name>
    <dbReference type="NCBI Taxonomy" id="515440"/>
    <lineage>
        <taxon>Bacteria</taxon>
        <taxon>Thermotogati</taxon>
        <taxon>Thermotogota</taxon>
        <taxon>Thermotogae</taxon>
        <taxon>Petrotogales</taxon>
        <taxon>Petrotogaceae</taxon>
        <taxon>Oceanotoga</taxon>
    </lineage>
</organism>
<gene>
    <name evidence="2" type="ORF">C7380_102134</name>
</gene>
<feature type="transmembrane region" description="Helical" evidence="1">
    <location>
        <begin position="12"/>
        <end position="37"/>
    </location>
</feature>
<dbReference type="EMBL" id="QGGI01000002">
    <property type="protein sequence ID" value="PWJ96220.1"/>
    <property type="molecule type" value="Genomic_DNA"/>
</dbReference>
<keyword evidence="1" id="KW-0812">Transmembrane</keyword>
<accession>A0AA45C8L6</accession>
<evidence type="ECO:0000313" key="2">
    <source>
        <dbReference type="EMBL" id="PWJ96220.1"/>
    </source>
</evidence>
<proteinExistence type="predicted"/>